<evidence type="ECO:0000256" key="1">
    <source>
        <dbReference type="SAM" id="MobiDB-lite"/>
    </source>
</evidence>
<dbReference type="EMBL" id="CP045896">
    <property type="protein sequence ID" value="QQP50802.1"/>
    <property type="molecule type" value="Genomic_DNA"/>
</dbReference>
<evidence type="ECO:0000313" key="3">
    <source>
        <dbReference type="Proteomes" id="UP000595437"/>
    </source>
</evidence>
<feature type="region of interest" description="Disordered" evidence="1">
    <location>
        <begin position="28"/>
        <end position="51"/>
    </location>
</feature>
<accession>A0A7T8K8G2</accession>
<feature type="compositionally biased region" description="Acidic residues" evidence="1">
    <location>
        <begin position="29"/>
        <end position="41"/>
    </location>
</feature>
<gene>
    <name evidence="2" type="ORF">FKW44_011932</name>
</gene>
<protein>
    <submittedName>
        <fullName evidence="2">Uncharacterized protein</fullName>
    </submittedName>
</protein>
<organism evidence="2 3">
    <name type="scientific">Caligus rogercresseyi</name>
    <name type="common">Sea louse</name>
    <dbReference type="NCBI Taxonomy" id="217165"/>
    <lineage>
        <taxon>Eukaryota</taxon>
        <taxon>Metazoa</taxon>
        <taxon>Ecdysozoa</taxon>
        <taxon>Arthropoda</taxon>
        <taxon>Crustacea</taxon>
        <taxon>Multicrustacea</taxon>
        <taxon>Hexanauplia</taxon>
        <taxon>Copepoda</taxon>
        <taxon>Siphonostomatoida</taxon>
        <taxon>Caligidae</taxon>
        <taxon>Caligus</taxon>
    </lineage>
</organism>
<proteinExistence type="predicted"/>
<keyword evidence="3" id="KW-1185">Reference proteome</keyword>
<dbReference type="AlphaFoldDB" id="A0A7T8K8G2"/>
<feature type="non-terminal residue" evidence="2">
    <location>
        <position position="1"/>
    </location>
</feature>
<feature type="non-terminal residue" evidence="2">
    <location>
        <position position="51"/>
    </location>
</feature>
<dbReference type="Proteomes" id="UP000595437">
    <property type="component" value="Chromosome 7"/>
</dbReference>
<name>A0A7T8K8G2_CALRO</name>
<sequence>GLTLNDILDLLEDETQDCDVIIEPPEVTELTDCDSDGDDPDNATADTSVLS</sequence>
<reference evidence="3" key="1">
    <citation type="submission" date="2021-01" db="EMBL/GenBank/DDBJ databases">
        <title>Caligus Genome Assembly.</title>
        <authorList>
            <person name="Gallardo-Escarate C."/>
        </authorList>
    </citation>
    <scope>NUCLEOTIDE SEQUENCE [LARGE SCALE GENOMIC DNA]</scope>
</reference>
<evidence type="ECO:0000313" key="2">
    <source>
        <dbReference type="EMBL" id="QQP50802.1"/>
    </source>
</evidence>